<reference evidence="1 2" key="1">
    <citation type="submission" date="2019-03" db="EMBL/GenBank/DDBJ databases">
        <title>Subsurface microbial communities from deep shales in Ohio and West Virginia, USA.</title>
        <authorList>
            <person name="Wrighton K."/>
        </authorList>
    </citation>
    <scope>NUCLEOTIDE SEQUENCE [LARGE SCALE GENOMIC DNA]</scope>
    <source>
        <strain evidence="1 2">MSL9.2</strain>
    </source>
</reference>
<dbReference type="Proteomes" id="UP000294697">
    <property type="component" value="Unassembled WGS sequence"/>
</dbReference>
<organism evidence="1 2">
    <name type="scientific">Halanaerobium saccharolyticum</name>
    <dbReference type="NCBI Taxonomy" id="43595"/>
    <lineage>
        <taxon>Bacteria</taxon>
        <taxon>Bacillati</taxon>
        <taxon>Bacillota</taxon>
        <taxon>Clostridia</taxon>
        <taxon>Halanaerobiales</taxon>
        <taxon>Halanaerobiaceae</taxon>
        <taxon>Halanaerobium</taxon>
    </lineage>
</organism>
<dbReference type="RefSeq" id="WP_166668441.1">
    <property type="nucleotide sequence ID" value="NZ_QLME01000002.1"/>
</dbReference>
<sequence length="49" mass="5278">MIIQLSVLFLMTVILAAGTSLRRFAVEGHGCKECGCGSDNCCGEEKKEE</sequence>
<dbReference type="EMBL" id="SODA01000001">
    <property type="protein sequence ID" value="TDW07661.1"/>
    <property type="molecule type" value="Genomic_DNA"/>
</dbReference>
<proteinExistence type="predicted"/>
<gene>
    <name evidence="1" type="ORF">C8C77_101133</name>
</gene>
<protein>
    <submittedName>
        <fullName evidence="1">Uncharacterized protein</fullName>
    </submittedName>
</protein>
<evidence type="ECO:0000313" key="1">
    <source>
        <dbReference type="EMBL" id="TDW07661.1"/>
    </source>
</evidence>
<comment type="caution">
    <text evidence="1">The sequence shown here is derived from an EMBL/GenBank/DDBJ whole genome shotgun (WGS) entry which is preliminary data.</text>
</comment>
<dbReference type="AlphaFoldDB" id="A0A4R7Z9J9"/>
<accession>A0A4R7Z9J9</accession>
<name>A0A4R7Z9J9_9FIRM</name>
<evidence type="ECO:0000313" key="2">
    <source>
        <dbReference type="Proteomes" id="UP000294697"/>
    </source>
</evidence>